<evidence type="ECO:0000313" key="1">
    <source>
        <dbReference type="EMBL" id="GAF76089.1"/>
    </source>
</evidence>
<proteinExistence type="predicted"/>
<protein>
    <submittedName>
        <fullName evidence="1">Uncharacterized protein</fullName>
    </submittedName>
</protein>
<name>X0S502_9ZZZZ</name>
<dbReference type="AlphaFoldDB" id="X0S502"/>
<sequence length="59" mass="6736">MKMRQKVSKEEISKLTVTNDTILNYATSIHSTVLGLGFSGFFSNEEEKEPKPKDEEKDE</sequence>
<dbReference type="EMBL" id="BARS01006951">
    <property type="protein sequence ID" value="GAF76089.1"/>
    <property type="molecule type" value="Genomic_DNA"/>
</dbReference>
<comment type="caution">
    <text evidence="1">The sequence shown here is derived from an EMBL/GenBank/DDBJ whole genome shotgun (WGS) entry which is preliminary data.</text>
</comment>
<accession>X0S502</accession>
<reference evidence="1" key="1">
    <citation type="journal article" date="2014" name="Front. Microbiol.">
        <title>High frequency of phylogenetically diverse reductive dehalogenase-homologous genes in deep subseafloor sedimentary metagenomes.</title>
        <authorList>
            <person name="Kawai M."/>
            <person name="Futagami T."/>
            <person name="Toyoda A."/>
            <person name="Takaki Y."/>
            <person name="Nishi S."/>
            <person name="Hori S."/>
            <person name="Arai W."/>
            <person name="Tsubouchi T."/>
            <person name="Morono Y."/>
            <person name="Uchiyama I."/>
            <person name="Ito T."/>
            <person name="Fujiyama A."/>
            <person name="Inagaki F."/>
            <person name="Takami H."/>
        </authorList>
    </citation>
    <scope>NUCLEOTIDE SEQUENCE</scope>
    <source>
        <strain evidence="1">Expedition CK06-06</strain>
    </source>
</reference>
<organism evidence="1">
    <name type="scientific">marine sediment metagenome</name>
    <dbReference type="NCBI Taxonomy" id="412755"/>
    <lineage>
        <taxon>unclassified sequences</taxon>
        <taxon>metagenomes</taxon>
        <taxon>ecological metagenomes</taxon>
    </lineage>
</organism>
<gene>
    <name evidence="1" type="ORF">S01H1_13467</name>
</gene>